<proteinExistence type="predicted"/>
<keyword evidence="2" id="KW-1185">Reference proteome</keyword>
<protein>
    <submittedName>
        <fullName evidence="1">Uncharacterized protein</fullName>
    </submittedName>
</protein>
<name>A0A9Q3CNC2_9BASI</name>
<gene>
    <name evidence="1" type="ORF">O181_027039</name>
</gene>
<evidence type="ECO:0000313" key="2">
    <source>
        <dbReference type="Proteomes" id="UP000765509"/>
    </source>
</evidence>
<reference evidence="1" key="1">
    <citation type="submission" date="2021-03" db="EMBL/GenBank/DDBJ databases">
        <title>Draft genome sequence of rust myrtle Austropuccinia psidii MF-1, a brazilian biotype.</title>
        <authorList>
            <person name="Quecine M.C."/>
            <person name="Pachon D.M.R."/>
            <person name="Bonatelli M.L."/>
            <person name="Correr F.H."/>
            <person name="Franceschini L.M."/>
            <person name="Leite T.F."/>
            <person name="Margarido G.R.A."/>
            <person name="Almeida C.A."/>
            <person name="Ferrarezi J.A."/>
            <person name="Labate C.A."/>
        </authorList>
    </citation>
    <scope>NUCLEOTIDE SEQUENCE</scope>
    <source>
        <strain evidence="1">MF-1</strain>
    </source>
</reference>
<evidence type="ECO:0000313" key="1">
    <source>
        <dbReference type="EMBL" id="MBW0487324.1"/>
    </source>
</evidence>
<organism evidence="1 2">
    <name type="scientific">Austropuccinia psidii MF-1</name>
    <dbReference type="NCBI Taxonomy" id="1389203"/>
    <lineage>
        <taxon>Eukaryota</taxon>
        <taxon>Fungi</taxon>
        <taxon>Dikarya</taxon>
        <taxon>Basidiomycota</taxon>
        <taxon>Pucciniomycotina</taxon>
        <taxon>Pucciniomycetes</taxon>
        <taxon>Pucciniales</taxon>
        <taxon>Sphaerophragmiaceae</taxon>
        <taxon>Austropuccinia</taxon>
    </lineage>
</organism>
<dbReference type="Proteomes" id="UP000765509">
    <property type="component" value="Unassembled WGS sequence"/>
</dbReference>
<dbReference type="AlphaFoldDB" id="A0A9Q3CNC2"/>
<accession>A0A9Q3CNC2</accession>
<sequence>MVTRWTSIHIHAAQHVFCWSHGSEFRHPKTAGSSPAGSDSCNVSHLLTVLRRQRHLDVAFRTPHLSRTSNVQAMLPELSMMSLAQRNNCALCPAQHREPASRPLPARDLSLRGQLPGPGFYYEGFITLHSTKGMLRPPMNYSDSNGKSFFPRRN</sequence>
<comment type="caution">
    <text evidence="1">The sequence shown here is derived from an EMBL/GenBank/DDBJ whole genome shotgun (WGS) entry which is preliminary data.</text>
</comment>
<dbReference type="EMBL" id="AVOT02009079">
    <property type="protein sequence ID" value="MBW0487324.1"/>
    <property type="molecule type" value="Genomic_DNA"/>
</dbReference>